<sequence>MYILMTHENDTLYDQKNAKIISEINWKFNVNNTVFDNHIVNINPEERRIRFNTKFGGTPISSSFIYVLPDHHNIYWIPYYFRIALRIGTCGNYILSERYQLYSIRAIKKLNLNVCTFYVGYLCYKNKINVLEYLKNNRLESINDCLQKDDNIMSIPSLGDANVGVLEWFKNSGLKLNYNRYTLDAASGEGYINVLEWWKNSGLQLYYSGLAMDMASRHGHINVLEWWKNSGLPLKYYRISVNPNTKSAYNFNVLEWWKNSGLLD</sequence>
<evidence type="ECO:0008006" key="2">
    <source>
        <dbReference type="Google" id="ProtNLM"/>
    </source>
</evidence>
<organism evidence="1">
    <name type="scientific">viral metagenome</name>
    <dbReference type="NCBI Taxonomy" id="1070528"/>
    <lineage>
        <taxon>unclassified sequences</taxon>
        <taxon>metagenomes</taxon>
        <taxon>organismal metagenomes</taxon>
    </lineage>
</organism>
<name>A0A6C0E721_9ZZZZ</name>
<accession>A0A6C0E721</accession>
<reference evidence="1" key="1">
    <citation type="journal article" date="2020" name="Nature">
        <title>Giant virus diversity and host interactions through global metagenomics.</title>
        <authorList>
            <person name="Schulz F."/>
            <person name="Roux S."/>
            <person name="Paez-Espino D."/>
            <person name="Jungbluth S."/>
            <person name="Walsh D.A."/>
            <person name="Denef V.J."/>
            <person name="McMahon K.D."/>
            <person name="Konstantinidis K.T."/>
            <person name="Eloe-Fadrosh E.A."/>
            <person name="Kyrpides N.C."/>
            <person name="Woyke T."/>
        </authorList>
    </citation>
    <scope>NUCLEOTIDE SEQUENCE</scope>
    <source>
        <strain evidence="1">GVMAG-M-3300023179-150</strain>
    </source>
</reference>
<protein>
    <recommendedName>
        <fullName evidence="2">Ankyrin repeat protein</fullName>
    </recommendedName>
</protein>
<evidence type="ECO:0000313" key="1">
    <source>
        <dbReference type="EMBL" id="QHT24568.1"/>
    </source>
</evidence>
<proteinExistence type="predicted"/>
<dbReference type="EMBL" id="MN739746">
    <property type="protein sequence ID" value="QHT24568.1"/>
    <property type="molecule type" value="Genomic_DNA"/>
</dbReference>
<dbReference type="AlphaFoldDB" id="A0A6C0E721"/>
<dbReference type="SUPFAM" id="SSF140860">
    <property type="entry name" value="Pseudo ankyrin repeat-like"/>
    <property type="match status" value="1"/>
</dbReference>